<sequence>MGTYVRVATQLANRSPLPLLCPKERWNEKLTKEIMDLSDEELTDHDSSTLSSQAVRSGLLLWNDELELSHSISQGIPEEIGSLWHGMMHRREGDFSNAKYWFRLAGEQSVFTSLYEKASIVSSEVKSWGRWDPFRFIDEVEKVIQLNGEDSSDAMILREIQVLELMLFIDHSRSAL</sequence>
<dbReference type="EMBL" id="BAUU01000022">
    <property type="protein sequence ID" value="GAE31656.1"/>
    <property type="molecule type" value="Genomic_DNA"/>
</dbReference>
<dbReference type="OrthoDB" id="370799at2"/>
<dbReference type="RefSeq" id="WP_052015974.1">
    <property type="nucleotide sequence ID" value="NZ_BAUU01000022.1"/>
</dbReference>
<accession>W4QHS9</accession>
<reference evidence="1" key="1">
    <citation type="journal article" date="2014" name="Genome Announc.">
        <title>Draft Genome Sequences of Three Alkaliphilic Bacillus Strains, Bacillus wakoensis JCM 9140T, Bacillus akibai JCM 9157T, and Bacillus hemicellulosilyticus JCM 9152T.</title>
        <authorList>
            <person name="Yuki M."/>
            <person name="Oshima K."/>
            <person name="Suda W."/>
            <person name="Oshida Y."/>
            <person name="Kitamura K."/>
            <person name="Iida T."/>
            <person name="Hattori M."/>
            <person name="Ohkuma M."/>
        </authorList>
    </citation>
    <scope>NUCLEOTIDE SEQUENCE [LARGE SCALE GENOMIC DNA]</scope>
    <source>
        <strain evidence="1">JCM 9152</strain>
    </source>
</reference>
<gene>
    <name evidence="1" type="ORF">JCM9152_3138</name>
</gene>
<comment type="caution">
    <text evidence="1">The sequence shown here is derived from an EMBL/GenBank/DDBJ whole genome shotgun (WGS) entry which is preliminary data.</text>
</comment>
<dbReference type="Proteomes" id="UP000018895">
    <property type="component" value="Unassembled WGS sequence"/>
</dbReference>
<proteinExistence type="predicted"/>
<dbReference type="STRING" id="1236971.JCM9152_3138"/>
<evidence type="ECO:0000313" key="2">
    <source>
        <dbReference type="Proteomes" id="UP000018895"/>
    </source>
</evidence>
<organism evidence="1 2">
    <name type="scientific">Halalkalibacter hemicellulosilyticusJCM 9152</name>
    <dbReference type="NCBI Taxonomy" id="1236971"/>
    <lineage>
        <taxon>Bacteria</taxon>
        <taxon>Bacillati</taxon>
        <taxon>Bacillota</taxon>
        <taxon>Bacilli</taxon>
        <taxon>Bacillales</taxon>
        <taxon>Bacillaceae</taxon>
        <taxon>Halalkalibacter</taxon>
    </lineage>
</organism>
<keyword evidence="2" id="KW-1185">Reference proteome</keyword>
<protein>
    <submittedName>
        <fullName evidence="1">Uncharacterized protein</fullName>
    </submittedName>
</protein>
<name>W4QHS9_9BACI</name>
<evidence type="ECO:0000313" key="1">
    <source>
        <dbReference type="EMBL" id="GAE31656.1"/>
    </source>
</evidence>
<dbReference type="AlphaFoldDB" id="W4QHS9"/>